<accession>A0A8S9ZAG2</accession>
<keyword evidence="3" id="KW-1185">Reference proteome</keyword>
<evidence type="ECO:0000256" key="1">
    <source>
        <dbReference type="ARBA" id="ARBA00009024"/>
    </source>
</evidence>
<dbReference type="OrthoDB" id="1045822at2759"/>
<name>A0A8S9ZAG2_9TREM</name>
<organism evidence="2 3">
    <name type="scientific">Paragonimus skrjabini miyazakii</name>
    <dbReference type="NCBI Taxonomy" id="59628"/>
    <lineage>
        <taxon>Eukaryota</taxon>
        <taxon>Metazoa</taxon>
        <taxon>Spiralia</taxon>
        <taxon>Lophotrochozoa</taxon>
        <taxon>Platyhelminthes</taxon>
        <taxon>Trematoda</taxon>
        <taxon>Digenea</taxon>
        <taxon>Plagiorchiida</taxon>
        <taxon>Troglotremata</taxon>
        <taxon>Troglotrematidae</taxon>
        <taxon>Paragonimus</taxon>
    </lineage>
</organism>
<dbReference type="Pfam" id="PF04749">
    <property type="entry name" value="PLAC8"/>
    <property type="match status" value="1"/>
</dbReference>
<reference evidence="2" key="1">
    <citation type="submission" date="2019-07" db="EMBL/GenBank/DDBJ databases">
        <title>Annotation for the trematode Paragonimus miyazaki's.</title>
        <authorList>
            <person name="Choi Y.-J."/>
        </authorList>
    </citation>
    <scope>NUCLEOTIDE SEQUENCE</scope>
    <source>
        <strain evidence="2">Japan</strain>
    </source>
</reference>
<protein>
    <recommendedName>
        <fullName evidence="4">Cornifelin</fullName>
    </recommendedName>
</protein>
<dbReference type="NCBIfam" id="TIGR01571">
    <property type="entry name" value="A_thal_Cys_rich"/>
    <property type="match status" value="1"/>
</dbReference>
<comment type="similarity">
    <text evidence="1">Belongs to the cornifelin family.</text>
</comment>
<dbReference type="PANTHER" id="PTHR15907">
    <property type="entry name" value="DUF614 FAMILY PROTEIN-RELATED"/>
    <property type="match status" value="1"/>
</dbReference>
<comment type="caution">
    <text evidence="2">The sequence shown here is derived from an EMBL/GenBank/DDBJ whole genome shotgun (WGS) entry which is preliminary data.</text>
</comment>
<sequence>MDYPEKVRPPPYPGLGYPDIDTAPVPKPSAPTAAPLVSQPNQINVIVNQPEPMRGTGYRDWHDGLCSCGNNCGNCLLTALFYPCVECHMYQRYGECWCTPCVIPMSGMVLAVKHRSRHRIVGSISGDCCTFMCCAPCALCRLYRDMVYVEGVNGTLN</sequence>
<evidence type="ECO:0008006" key="4">
    <source>
        <dbReference type="Google" id="ProtNLM"/>
    </source>
</evidence>
<dbReference type="EMBL" id="JTDE01000563">
    <property type="protein sequence ID" value="KAF7260918.1"/>
    <property type="molecule type" value="Genomic_DNA"/>
</dbReference>
<dbReference type="Proteomes" id="UP000822476">
    <property type="component" value="Unassembled WGS sequence"/>
</dbReference>
<evidence type="ECO:0000313" key="2">
    <source>
        <dbReference type="EMBL" id="KAF7260918.1"/>
    </source>
</evidence>
<dbReference type="InterPro" id="IPR006461">
    <property type="entry name" value="PLAC_motif_containing"/>
</dbReference>
<gene>
    <name evidence="2" type="ORF">EG68_01749</name>
</gene>
<proteinExistence type="inferred from homology"/>
<dbReference type="AlphaFoldDB" id="A0A8S9ZAG2"/>
<evidence type="ECO:0000313" key="3">
    <source>
        <dbReference type="Proteomes" id="UP000822476"/>
    </source>
</evidence>